<dbReference type="AlphaFoldDB" id="X1NNH8"/>
<protein>
    <submittedName>
        <fullName evidence="1">Uncharacterized protein</fullName>
    </submittedName>
</protein>
<feature type="non-terminal residue" evidence="1">
    <location>
        <position position="255"/>
    </location>
</feature>
<gene>
    <name evidence="1" type="ORF">S06H3_33205</name>
</gene>
<accession>X1NNH8</accession>
<sequence length="255" mass="28384">MKKSLIFITVISLLITLFIPNIAIAQEPCTVSVERGCAGEETTITGKVAGWKGVEGAIEVGIWLGIENIDTGWVYYFPITDTTQDPFSVSFSVNLVAGNYIAYMDSATWDGVSEFYDYYCDDYIEFVVVECPEPEPCYCSLLVQKRDEAGHPIDGAVFKVNGVEKTIRGGEARWDDLECDTTYEVRELKPEKKTERIHLGDCGERSTLRVVNKIEEEVVEEVVEEEVIIPEAGLDLNFTTLYAIAGLGILRILLG</sequence>
<proteinExistence type="predicted"/>
<dbReference type="EMBL" id="BARV01019800">
    <property type="protein sequence ID" value="GAI20229.1"/>
    <property type="molecule type" value="Genomic_DNA"/>
</dbReference>
<name>X1NNH8_9ZZZZ</name>
<comment type="caution">
    <text evidence="1">The sequence shown here is derived from an EMBL/GenBank/DDBJ whole genome shotgun (WGS) entry which is preliminary data.</text>
</comment>
<organism evidence="1">
    <name type="scientific">marine sediment metagenome</name>
    <dbReference type="NCBI Taxonomy" id="412755"/>
    <lineage>
        <taxon>unclassified sequences</taxon>
        <taxon>metagenomes</taxon>
        <taxon>ecological metagenomes</taxon>
    </lineage>
</organism>
<reference evidence="1" key="1">
    <citation type="journal article" date="2014" name="Front. Microbiol.">
        <title>High frequency of phylogenetically diverse reductive dehalogenase-homologous genes in deep subseafloor sedimentary metagenomes.</title>
        <authorList>
            <person name="Kawai M."/>
            <person name="Futagami T."/>
            <person name="Toyoda A."/>
            <person name="Takaki Y."/>
            <person name="Nishi S."/>
            <person name="Hori S."/>
            <person name="Arai W."/>
            <person name="Tsubouchi T."/>
            <person name="Morono Y."/>
            <person name="Uchiyama I."/>
            <person name="Ito T."/>
            <person name="Fujiyama A."/>
            <person name="Inagaki F."/>
            <person name="Takami H."/>
        </authorList>
    </citation>
    <scope>NUCLEOTIDE SEQUENCE</scope>
    <source>
        <strain evidence="1">Expedition CK06-06</strain>
    </source>
</reference>
<evidence type="ECO:0000313" key="1">
    <source>
        <dbReference type="EMBL" id="GAI20229.1"/>
    </source>
</evidence>